<dbReference type="SUPFAM" id="SSF55383">
    <property type="entry name" value="Copper amine oxidase, domain N"/>
    <property type="match status" value="1"/>
</dbReference>
<evidence type="ECO:0000313" key="4">
    <source>
        <dbReference type="Proteomes" id="UP000254777"/>
    </source>
</evidence>
<accession>A0A379DAL7</accession>
<name>A0A379DAL7_9FIRM</name>
<protein>
    <submittedName>
        <fullName evidence="3">Tyramine oxidase</fullName>
    </submittedName>
</protein>
<gene>
    <name evidence="3" type="ORF">NCTC11088_00818</name>
</gene>
<dbReference type="Gene3D" id="3.30.457.10">
    <property type="entry name" value="Copper amine oxidase-like, N-terminal domain"/>
    <property type="match status" value="1"/>
</dbReference>
<dbReference type="EMBL" id="UGTH01000001">
    <property type="protein sequence ID" value="SUB75056.1"/>
    <property type="molecule type" value="Genomic_DNA"/>
</dbReference>
<dbReference type="InterPro" id="IPR036582">
    <property type="entry name" value="Mao_N_sf"/>
</dbReference>
<organism evidence="3 4">
    <name type="scientific">Peptoniphilus indolicus</name>
    <dbReference type="NCBI Taxonomy" id="33030"/>
    <lineage>
        <taxon>Bacteria</taxon>
        <taxon>Bacillati</taxon>
        <taxon>Bacillota</taxon>
        <taxon>Tissierellia</taxon>
        <taxon>Tissierellales</taxon>
        <taxon>Peptoniphilaceae</taxon>
        <taxon>Peptoniphilus</taxon>
    </lineage>
</organism>
<dbReference type="Proteomes" id="UP000254777">
    <property type="component" value="Unassembled WGS sequence"/>
</dbReference>
<dbReference type="AlphaFoldDB" id="A0A379DAL7"/>
<proteinExistence type="predicted"/>
<dbReference type="Pfam" id="PF07833">
    <property type="entry name" value="Cu_amine_oxidN1"/>
    <property type="match status" value="1"/>
</dbReference>
<keyword evidence="1" id="KW-0732">Signal</keyword>
<reference evidence="3 4" key="1">
    <citation type="submission" date="2018-06" db="EMBL/GenBank/DDBJ databases">
        <authorList>
            <consortium name="Pathogen Informatics"/>
            <person name="Doyle S."/>
        </authorList>
    </citation>
    <scope>NUCLEOTIDE SEQUENCE [LARGE SCALE GENOMIC DNA]</scope>
    <source>
        <strain evidence="3 4">NCTC11088</strain>
    </source>
</reference>
<evidence type="ECO:0000259" key="2">
    <source>
        <dbReference type="Pfam" id="PF07833"/>
    </source>
</evidence>
<feature type="domain" description="Copper amine oxidase-like N-terminal" evidence="2">
    <location>
        <begin position="26"/>
        <end position="132"/>
    </location>
</feature>
<evidence type="ECO:0000256" key="1">
    <source>
        <dbReference type="SAM" id="SignalP"/>
    </source>
</evidence>
<feature type="chain" id="PRO_5017062018" evidence="1">
    <location>
        <begin position="20"/>
        <end position="298"/>
    </location>
</feature>
<evidence type="ECO:0000313" key="3">
    <source>
        <dbReference type="EMBL" id="SUB75056.1"/>
    </source>
</evidence>
<sequence>MKRFLIFCLALLIATPVFAKDIKITLDGKEIKSDVSAYIENDRTLVPIRFISEQLGYEVKWNDETRVVNILDKNKAIELKIDSKDIKVNGKDLKMDVAPVIKRDRTFVPLRFVAEHMGLKVDWDATSYTVILQTQNQSPYFSEINGLLKELNSKNEELKKYFFAGEEKYSRAEIESKFEVLRNDIQTTLDKIRNMTVPAENTTSHKLILEVSDLTSEILKEYRTGILEGNSAHAKKIVDIQTKLAVKTHEVVNALEAEKNGKAYTPDLDTQIFNRAGEVDKNKNPLEDELIQSLLRKI</sequence>
<dbReference type="RefSeq" id="WP_004820645.1">
    <property type="nucleotide sequence ID" value="NZ_UGTH01000001.1"/>
</dbReference>
<dbReference type="InterPro" id="IPR012854">
    <property type="entry name" value="Cu_amine_oxidase-like_N"/>
</dbReference>
<feature type="signal peptide" evidence="1">
    <location>
        <begin position="1"/>
        <end position="19"/>
    </location>
</feature>